<feature type="compositionally biased region" description="Low complexity" evidence="2">
    <location>
        <begin position="190"/>
        <end position="204"/>
    </location>
</feature>
<accession>A0A0K9NXG3</accession>
<dbReference type="InterPro" id="IPR042277">
    <property type="entry name" value="IST1-like"/>
</dbReference>
<dbReference type="OMA" id="FEMLEMY"/>
<dbReference type="FunFam" id="1.20.1260.60:FF:000002">
    <property type="entry name" value="Vacuolar protein sorting-associated protein IST1"/>
    <property type="match status" value="1"/>
</dbReference>
<comment type="caution">
    <text evidence="3">The sequence shown here is derived from an EMBL/GenBank/DDBJ whole genome shotgun (WGS) entry which is preliminary data.</text>
</comment>
<dbReference type="PANTHER" id="PTHR12161:SF16">
    <property type="entry name" value="REGULATOR OF VPS4 ACTIVITY IN THE MVB PATHWAY PROTEIN"/>
    <property type="match status" value="1"/>
</dbReference>
<dbReference type="EMBL" id="LFYR01001606">
    <property type="protein sequence ID" value="KMZ60600.1"/>
    <property type="molecule type" value="Genomic_DNA"/>
</dbReference>
<dbReference type="Gene3D" id="1.20.1260.60">
    <property type="entry name" value="Vacuolar protein sorting-associated protein Ist1"/>
    <property type="match status" value="1"/>
</dbReference>
<gene>
    <name evidence="3" type="ORF">ZOSMA_58G00560</name>
</gene>
<proteinExistence type="inferred from homology"/>
<name>A0A0K9NXG3_ZOSMR</name>
<keyword evidence="4" id="KW-1185">Reference proteome</keyword>
<dbReference type="GO" id="GO:0015031">
    <property type="term" value="P:protein transport"/>
    <property type="evidence" value="ECO:0007669"/>
    <property type="project" value="InterPro"/>
</dbReference>
<comment type="similarity">
    <text evidence="1">Belongs to the IST1 family.</text>
</comment>
<dbReference type="Pfam" id="PF03398">
    <property type="entry name" value="Ist1"/>
    <property type="match status" value="1"/>
</dbReference>
<evidence type="ECO:0000313" key="4">
    <source>
        <dbReference type="Proteomes" id="UP000036987"/>
    </source>
</evidence>
<dbReference type="InterPro" id="IPR005061">
    <property type="entry name" value="Ist1"/>
</dbReference>
<evidence type="ECO:0000313" key="3">
    <source>
        <dbReference type="EMBL" id="KMZ60600.1"/>
    </source>
</evidence>
<dbReference type="PANTHER" id="PTHR12161">
    <property type="entry name" value="IST1 FAMILY MEMBER"/>
    <property type="match status" value="1"/>
</dbReference>
<evidence type="ECO:0000256" key="1">
    <source>
        <dbReference type="ARBA" id="ARBA00005536"/>
    </source>
</evidence>
<reference evidence="4" key="1">
    <citation type="journal article" date="2016" name="Nature">
        <title>The genome of the seagrass Zostera marina reveals angiosperm adaptation to the sea.</title>
        <authorList>
            <person name="Olsen J.L."/>
            <person name="Rouze P."/>
            <person name="Verhelst B."/>
            <person name="Lin Y.-C."/>
            <person name="Bayer T."/>
            <person name="Collen J."/>
            <person name="Dattolo E."/>
            <person name="De Paoli E."/>
            <person name="Dittami S."/>
            <person name="Maumus F."/>
            <person name="Michel G."/>
            <person name="Kersting A."/>
            <person name="Lauritano C."/>
            <person name="Lohaus R."/>
            <person name="Toepel M."/>
            <person name="Tonon T."/>
            <person name="Vanneste K."/>
            <person name="Amirebrahimi M."/>
            <person name="Brakel J."/>
            <person name="Bostroem C."/>
            <person name="Chovatia M."/>
            <person name="Grimwood J."/>
            <person name="Jenkins J.W."/>
            <person name="Jueterbock A."/>
            <person name="Mraz A."/>
            <person name="Stam W.T."/>
            <person name="Tice H."/>
            <person name="Bornberg-Bauer E."/>
            <person name="Green P.J."/>
            <person name="Pearson G.A."/>
            <person name="Procaccini G."/>
            <person name="Duarte C.M."/>
            <person name="Schmutz J."/>
            <person name="Reusch T.B.H."/>
            <person name="Van de Peer Y."/>
        </authorList>
    </citation>
    <scope>NUCLEOTIDE SEQUENCE [LARGE SCALE GENOMIC DNA]</scope>
    <source>
        <strain evidence="4">cv. Finnish</strain>
    </source>
</reference>
<evidence type="ECO:0000256" key="2">
    <source>
        <dbReference type="SAM" id="MobiDB-lite"/>
    </source>
</evidence>
<dbReference type="Proteomes" id="UP000036987">
    <property type="component" value="Unassembled WGS sequence"/>
</dbReference>
<dbReference type="STRING" id="29655.A0A0K9NXG3"/>
<dbReference type="GO" id="GO:0008104">
    <property type="term" value="P:intracellular protein localization"/>
    <property type="evidence" value="ECO:0000318"/>
    <property type="project" value="GO_Central"/>
</dbReference>
<evidence type="ECO:0008006" key="5">
    <source>
        <dbReference type="Google" id="ProtNLM"/>
    </source>
</evidence>
<dbReference type="OrthoDB" id="29853at2759"/>
<organism evidence="3 4">
    <name type="scientific">Zostera marina</name>
    <name type="common">Eelgrass</name>
    <dbReference type="NCBI Taxonomy" id="29655"/>
    <lineage>
        <taxon>Eukaryota</taxon>
        <taxon>Viridiplantae</taxon>
        <taxon>Streptophyta</taxon>
        <taxon>Embryophyta</taxon>
        <taxon>Tracheophyta</taxon>
        <taxon>Spermatophyta</taxon>
        <taxon>Magnoliopsida</taxon>
        <taxon>Liliopsida</taxon>
        <taxon>Zosteraceae</taxon>
        <taxon>Zostera</taxon>
    </lineage>
</organism>
<feature type="region of interest" description="Disordered" evidence="2">
    <location>
        <begin position="190"/>
        <end position="213"/>
    </location>
</feature>
<protein>
    <recommendedName>
        <fullName evidence="5">IST1-like protein</fullName>
    </recommendedName>
</protein>
<dbReference type="AlphaFoldDB" id="A0A0K9NXG3"/>
<sequence length="258" mass="28219">MGHSIWMALLIGRNKFRTSKLKTLLKLTLSRLGILKNKHRCRFSNAKSDVAQLLSFGYSDQAIDRAEHVIKEQNVLAVFDMIESYCNFLIDRLFILRNCKVCPEELEDVVSSLIYASSRIGELPELLDVRSMFAVRFGHAFISAAVSSSKDFNERAKAMELTSGNKWNVARVIAEEKGLTFDVAINTAASSNSPSAHNNNTTASRESITNPSSPFTDPVTAALTASYAAAYAASAARSAVILSNKGKEILSDDGSDDD</sequence>